<protein>
    <submittedName>
        <fullName evidence="2">Uncharacterized protein</fullName>
    </submittedName>
</protein>
<name>A0A0F8YPS2_9ZZZZ</name>
<accession>A0A0F8YPS2</accession>
<feature type="compositionally biased region" description="Basic and acidic residues" evidence="1">
    <location>
        <begin position="36"/>
        <end position="47"/>
    </location>
</feature>
<gene>
    <name evidence="2" type="ORF">LCGC14_3067490</name>
</gene>
<feature type="region of interest" description="Disordered" evidence="1">
    <location>
        <begin position="1"/>
        <end position="79"/>
    </location>
</feature>
<comment type="caution">
    <text evidence="2">The sequence shown here is derived from an EMBL/GenBank/DDBJ whole genome shotgun (WGS) entry which is preliminary data.</text>
</comment>
<proteinExistence type="predicted"/>
<feature type="compositionally biased region" description="Low complexity" evidence="1">
    <location>
        <begin position="19"/>
        <end position="33"/>
    </location>
</feature>
<evidence type="ECO:0000256" key="1">
    <source>
        <dbReference type="SAM" id="MobiDB-lite"/>
    </source>
</evidence>
<reference evidence="2" key="1">
    <citation type="journal article" date="2015" name="Nature">
        <title>Complex archaea that bridge the gap between prokaryotes and eukaryotes.</title>
        <authorList>
            <person name="Spang A."/>
            <person name="Saw J.H."/>
            <person name="Jorgensen S.L."/>
            <person name="Zaremba-Niedzwiedzka K."/>
            <person name="Martijn J."/>
            <person name="Lind A.E."/>
            <person name="van Eijk R."/>
            <person name="Schleper C."/>
            <person name="Guy L."/>
            <person name="Ettema T.J."/>
        </authorList>
    </citation>
    <scope>NUCLEOTIDE SEQUENCE</scope>
</reference>
<sequence>RKAVEQEARQKTEQAAPSAEIAGKPAAEGAAPGKRAKPEPQKPEQHKKSPPTRSRQEPRRREGKLTISQALDNEDGAVRARSIASLRRAREREKRARMGAGDMPTHKVVREVVVPETITKSWSKNEFSILWGWT</sequence>
<feature type="compositionally biased region" description="Basic and acidic residues" evidence="1">
    <location>
        <begin position="54"/>
        <end position="64"/>
    </location>
</feature>
<feature type="compositionally biased region" description="Basic and acidic residues" evidence="1">
    <location>
        <begin position="1"/>
        <end position="12"/>
    </location>
</feature>
<dbReference type="AlphaFoldDB" id="A0A0F8YPS2"/>
<feature type="non-terminal residue" evidence="2">
    <location>
        <position position="1"/>
    </location>
</feature>
<organism evidence="2">
    <name type="scientific">marine sediment metagenome</name>
    <dbReference type="NCBI Taxonomy" id="412755"/>
    <lineage>
        <taxon>unclassified sequences</taxon>
        <taxon>metagenomes</taxon>
        <taxon>ecological metagenomes</taxon>
    </lineage>
</organism>
<dbReference type="EMBL" id="LAZR01065137">
    <property type="protein sequence ID" value="KKK56144.1"/>
    <property type="molecule type" value="Genomic_DNA"/>
</dbReference>
<evidence type="ECO:0000313" key="2">
    <source>
        <dbReference type="EMBL" id="KKK56144.1"/>
    </source>
</evidence>